<feature type="binding site" evidence="5">
    <location>
        <position position="188"/>
    </location>
    <ligand>
        <name>[4Fe-4S] cluster</name>
        <dbReference type="ChEBI" id="CHEBI:49883"/>
    </ligand>
</feature>
<feature type="domain" description="S1 motif" evidence="7">
    <location>
        <begin position="551"/>
        <end position="620"/>
    </location>
</feature>
<dbReference type="GO" id="GO:0050992">
    <property type="term" value="P:dimethylallyl diphosphate biosynthetic process"/>
    <property type="evidence" value="ECO:0007669"/>
    <property type="project" value="UniProtKB-UniRule"/>
</dbReference>
<feature type="domain" description="S1 motif" evidence="7">
    <location>
        <begin position="369"/>
        <end position="445"/>
    </location>
</feature>
<comment type="pathway">
    <text evidence="5">Isoprenoid biosynthesis; dimethylallyl diphosphate biosynthesis; dimethylallyl diphosphate from (2E)-4-hydroxy-3-methylbutenyl diphosphate: step 1/1.</text>
</comment>
<dbReference type="UniPathway" id="UPA00059">
    <property type="reaction ID" value="UER00105"/>
</dbReference>
<dbReference type="Gene3D" id="3.40.1010.20">
    <property type="entry name" value="4-hydroxy-3-methylbut-2-enyl diphosphate reductase, catalytic domain"/>
    <property type="match status" value="2"/>
</dbReference>
<evidence type="ECO:0000256" key="5">
    <source>
        <dbReference type="HAMAP-Rule" id="MF_00191"/>
    </source>
</evidence>
<feature type="binding site" evidence="5">
    <location>
        <position position="40"/>
    </location>
    <ligand>
        <name>dimethylallyl diphosphate</name>
        <dbReference type="ChEBI" id="CHEBI:57623"/>
    </ligand>
</feature>
<dbReference type="PRINTS" id="PR00681">
    <property type="entry name" value="RIBOSOMALS1"/>
</dbReference>
<feature type="binding site" evidence="5">
    <location>
        <position position="122"/>
    </location>
    <ligand>
        <name>dimethylallyl diphosphate</name>
        <dbReference type="ChEBI" id="CHEBI:57623"/>
    </ligand>
</feature>
<feature type="binding site" evidence="5">
    <location>
        <position position="72"/>
    </location>
    <ligand>
        <name>(2E)-4-hydroxy-3-methylbut-2-enyl diphosphate</name>
        <dbReference type="ChEBI" id="CHEBI:128753"/>
    </ligand>
</feature>
<name>A0A841R1Q9_9FIRM</name>
<reference evidence="8 9" key="1">
    <citation type="submission" date="2020-08" db="EMBL/GenBank/DDBJ databases">
        <title>Genomic Encyclopedia of Type Strains, Phase IV (KMG-IV): sequencing the most valuable type-strain genomes for metagenomic binning, comparative biology and taxonomic classification.</title>
        <authorList>
            <person name="Goeker M."/>
        </authorList>
    </citation>
    <scope>NUCLEOTIDE SEQUENCE [LARGE SCALE GENOMIC DNA]</scope>
    <source>
        <strain evidence="8 9">DSM 21255</strain>
    </source>
</reference>
<dbReference type="GO" id="GO:0016114">
    <property type="term" value="P:terpenoid biosynthetic process"/>
    <property type="evidence" value="ECO:0007669"/>
    <property type="project" value="UniProtKB-UniRule"/>
</dbReference>
<feature type="binding site" evidence="5">
    <location>
        <position position="72"/>
    </location>
    <ligand>
        <name>isopentenyl diphosphate</name>
        <dbReference type="ChEBI" id="CHEBI:128769"/>
    </ligand>
</feature>
<comment type="caution">
    <text evidence="8">The sequence shown here is derived from an EMBL/GenBank/DDBJ whole genome shotgun (WGS) entry which is preliminary data.</text>
</comment>
<comment type="caution">
    <text evidence="5">Lacks conserved residue(s) required for the propagation of feature annotation.</text>
</comment>
<dbReference type="GO" id="GO:0019288">
    <property type="term" value="P:isopentenyl diphosphate biosynthetic process, methylerythritol 4-phosphate pathway"/>
    <property type="evidence" value="ECO:0007669"/>
    <property type="project" value="UniProtKB-UniRule"/>
</dbReference>
<dbReference type="CDD" id="cd13944">
    <property type="entry name" value="lytB_ispH"/>
    <property type="match status" value="1"/>
</dbReference>
<keyword evidence="4 5" id="KW-0411">Iron-sulfur</keyword>
<dbReference type="EMBL" id="JACHHI010000001">
    <property type="protein sequence ID" value="MBB6477057.1"/>
    <property type="molecule type" value="Genomic_DNA"/>
</dbReference>
<feature type="binding site" evidence="5">
    <location>
        <position position="12"/>
    </location>
    <ligand>
        <name>[4Fe-4S] cluster</name>
        <dbReference type="ChEBI" id="CHEBI:49883"/>
    </ligand>
</feature>
<feature type="binding site" evidence="5">
    <location>
        <position position="218"/>
    </location>
    <ligand>
        <name>dimethylallyl diphosphate</name>
        <dbReference type="ChEBI" id="CHEBI:57623"/>
    </ligand>
</feature>
<feature type="binding site" evidence="5">
    <location>
        <position position="216"/>
    </location>
    <ligand>
        <name>(2E)-4-hydroxy-3-methylbut-2-enyl diphosphate</name>
        <dbReference type="ChEBI" id="CHEBI:128753"/>
    </ligand>
</feature>
<feature type="region of interest" description="Disordered" evidence="6">
    <location>
        <begin position="626"/>
        <end position="658"/>
    </location>
</feature>
<evidence type="ECO:0000256" key="6">
    <source>
        <dbReference type="SAM" id="MobiDB-lite"/>
    </source>
</evidence>
<dbReference type="EC" id="1.17.7.4" evidence="5"/>
<dbReference type="UniPathway" id="UPA00056">
    <property type="reaction ID" value="UER00097"/>
</dbReference>
<feature type="binding site" evidence="5">
    <location>
        <position position="160"/>
    </location>
    <ligand>
        <name>(2E)-4-hydroxy-3-methylbut-2-enyl diphosphate</name>
        <dbReference type="ChEBI" id="CHEBI:128753"/>
    </ligand>
</feature>
<comment type="function">
    <text evidence="5">Catalyzes the conversion of 1-hydroxy-2-methyl-2-(E)-butenyl 4-diphosphate (HMBPP) into a mixture of isopentenyl diphosphate (IPP) and dimethylallyl diphosphate (DMAPP). Acts in the terminal step of the DOXP/MEP pathway for isoprenoid precursor biosynthesis.</text>
</comment>
<feature type="binding site" evidence="5">
    <location>
        <position position="122"/>
    </location>
    <ligand>
        <name>(2E)-4-hydroxy-3-methylbut-2-enyl diphosphate</name>
        <dbReference type="ChEBI" id="CHEBI:128753"/>
    </ligand>
</feature>
<dbReference type="GO" id="GO:0046872">
    <property type="term" value="F:metal ion binding"/>
    <property type="evidence" value="ECO:0007669"/>
    <property type="project" value="UniProtKB-KW"/>
</dbReference>
<dbReference type="GO" id="GO:0003676">
    <property type="term" value="F:nucleic acid binding"/>
    <property type="evidence" value="ECO:0007669"/>
    <property type="project" value="InterPro"/>
</dbReference>
<proteinExistence type="inferred from homology"/>
<accession>A0A841R1Q9</accession>
<dbReference type="AlphaFoldDB" id="A0A841R1Q9"/>
<dbReference type="GO" id="GO:0051745">
    <property type="term" value="F:4-hydroxy-3-methylbut-2-enyl diphosphate reductase activity"/>
    <property type="evidence" value="ECO:0007669"/>
    <property type="project" value="UniProtKB-UniRule"/>
</dbReference>
<feature type="domain" description="S1 motif" evidence="7">
    <location>
        <begin position="466"/>
        <end position="534"/>
    </location>
</feature>
<dbReference type="GO" id="GO:0051539">
    <property type="term" value="F:4 iron, 4 sulfur cluster binding"/>
    <property type="evidence" value="ECO:0007669"/>
    <property type="project" value="UniProtKB-UniRule"/>
</dbReference>
<dbReference type="PANTHER" id="PTHR30426">
    <property type="entry name" value="4-HYDROXY-3-METHYLBUT-2-ENYL DIPHOSPHATE REDUCTASE"/>
    <property type="match status" value="1"/>
</dbReference>
<feature type="binding site" evidence="5">
    <location>
        <position position="40"/>
    </location>
    <ligand>
        <name>isopentenyl diphosphate</name>
        <dbReference type="ChEBI" id="CHEBI:128769"/>
    </ligand>
</feature>
<feature type="binding site" evidence="5">
    <location>
        <position position="94"/>
    </location>
    <ligand>
        <name>[4Fe-4S] cluster</name>
        <dbReference type="ChEBI" id="CHEBI:49883"/>
    </ligand>
</feature>
<evidence type="ECO:0000256" key="3">
    <source>
        <dbReference type="ARBA" id="ARBA00023004"/>
    </source>
</evidence>
<dbReference type="CDD" id="cd05687">
    <property type="entry name" value="S1_RPS1_repeat_ec1_hs1"/>
    <property type="match status" value="1"/>
</dbReference>
<feature type="active site" description="Proton donor" evidence="5">
    <location>
        <position position="124"/>
    </location>
</feature>
<dbReference type="PANTHER" id="PTHR30426:SF0">
    <property type="entry name" value="4-HYDROXY-3-METHYLBUT-2-ENYL DIPHOSPHATE REDUCTASE"/>
    <property type="match status" value="1"/>
</dbReference>
<feature type="binding site" evidence="5">
    <location>
        <position position="260"/>
    </location>
    <ligand>
        <name>isopentenyl diphosphate</name>
        <dbReference type="ChEBI" id="CHEBI:128769"/>
    </ligand>
</feature>
<keyword evidence="5" id="KW-0414">Isoprene biosynthesis</keyword>
<sequence length="658" mass="72654">MKIIVAKKLGFCYGVKRAMQIAEDLSKTGTDAVTLGPIIHNNQVVAGLRSKGIDYVESLDDVPGETVIIRSHGVGPACYNRANEKNLKIIDATCPYVVRAQKEANRLVNEGKTVIIFGEKNHPEVKSIAEWAMDRAIVAETPADLANLPHLSEASVVSQTTFSQALFQEMLALVKDKVDHVDVHRTICNVTAERQNAVAELAKIADVIVVIGGRHSGNTRRLYELAKANGTPAYHIETAAELRSSWFQSDWTVGITAGASTPDWIIEEVLLAMDDMKTTFEEMDMNYDFHKGSIVEGTVVDLTDEEAYVSFGYKTEAVLQAREYSFPAPESMKDVLAVGDTVKAQITNAVKEDGTIYISKIKLDRLADWDIVEQALANDEPVEVEGIEAIKAGLLVQIKSLRGFIPLSQGDLRFVRSLSFLVGTTFQAKVLEVDRLKNRLVLSRKAMLEIHRETEMENMKEAYEQGTQLTGIVKKIMPYGAFIDVNGIEGLLHISDVAWNKIDKVEDVLEPNQEVNVIIKSFDPEKQRISFSRKDTLPDPWMDDIQNYAVGDTVVGKVVKLIDFGAIVELTDGLTGLLHISEITKDRSKKVGDVLADGDMVEVQIIGINKSRKRISFSLIQVQEHAEGATEEMPADEAPVQDVAEAEEVTAEATSDEE</sequence>
<feature type="binding site" evidence="5">
    <location>
        <position position="122"/>
    </location>
    <ligand>
        <name>isopentenyl diphosphate</name>
        <dbReference type="ChEBI" id="CHEBI:128769"/>
    </ligand>
</feature>
<evidence type="ECO:0000313" key="8">
    <source>
        <dbReference type="EMBL" id="MBB6477057.1"/>
    </source>
</evidence>
<keyword evidence="9" id="KW-1185">Reference proteome</keyword>
<comment type="cofactor">
    <cofactor evidence="5">
        <name>[4Fe-4S] cluster</name>
        <dbReference type="ChEBI" id="CHEBI:49883"/>
    </cofactor>
    <text evidence="5">Binds 1 [4Fe-4S] cluster per subunit.</text>
</comment>
<dbReference type="InterPro" id="IPR003451">
    <property type="entry name" value="LytB/IspH"/>
</dbReference>
<feature type="binding site" evidence="5">
    <location>
        <position position="260"/>
    </location>
    <ligand>
        <name>dimethylallyl diphosphate</name>
        <dbReference type="ChEBI" id="CHEBI:57623"/>
    </ligand>
</feature>
<feature type="binding site" evidence="5">
    <location>
        <position position="260"/>
    </location>
    <ligand>
        <name>(2E)-4-hydroxy-3-methylbut-2-enyl diphosphate</name>
        <dbReference type="ChEBI" id="CHEBI:128753"/>
    </ligand>
</feature>
<feature type="binding site" evidence="5">
    <location>
        <position position="218"/>
    </location>
    <ligand>
        <name>isopentenyl diphosphate</name>
        <dbReference type="ChEBI" id="CHEBI:128769"/>
    </ligand>
</feature>
<dbReference type="CDD" id="cd04465">
    <property type="entry name" value="S1_RPS1_repeat_ec2_hs2"/>
    <property type="match status" value="1"/>
</dbReference>
<feature type="compositionally biased region" description="Acidic residues" evidence="6">
    <location>
        <begin position="644"/>
        <end position="658"/>
    </location>
</feature>
<keyword evidence="1 5" id="KW-0004">4Fe-4S</keyword>
<feature type="binding site" evidence="5">
    <location>
        <position position="216"/>
    </location>
    <ligand>
        <name>dimethylallyl diphosphate</name>
        <dbReference type="ChEBI" id="CHEBI:57623"/>
    </ligand>
</feature>
<dbReference type="SUPFAM" id="SSF50249">
    <property type="entry name" value="Nucleic acid-binding proteins"/>
    <property type="match status" value="4"/>
</dbReference>
<comment type="pathway">
    <text evidence="5">Isoprenoid biosynthesis; isopentenyl diphosphate biosynthesis via DXP pathway; isopentenyl diphosphate from 1-deoxy-D-xylulose 5-phosphate: step 6/6.</text>
</comment>
<feature type="domain" description="S1 motif" evidence="7">
    <location>
        <begin position="292"/>
        <end position="361"/>
    </location>
</feature>
<dbReference type="GeneID" id="93485363"/>
<evidence type="ECO:0000256" key="1">
    <source>
        <dbReference type="ARBA" id="ARBA00022485"/>
    </source>
</evidence>
<dbReference type="InterPro" id="IPR012340">
    <property type="entry name" value="NA-bd_OB-fold"/>
</dbReference>
<dbReference type="Pfam" id="PF00575">
    <property type="entry name" value="S1"/>
    <property type="match status" value="4"/>
</dbReference>
<comment type="similarity">
    <text evidence="5">Belongs to the IspH family.</text>
</comment>
<feature type="binding site" evidence="5">
    <location>
        <position position="218"/>
    </location>
    <ligand>
        <name>(2E)-4-hydroxy-3-methylbut-2-enyl diphosphate</name>
        <dbReference type="ChEBI" id="CHEBI:128753"/>
    </ligand>
</feature>
<keyword evidence="5 8" id="KW-0560">Oxidoreductase</keyword>
<evidence type="ECO:0000256" key="2">
    <source>
        <dbReference type="ARBA" id="ARBA00022723"/>
    </source>
</evidence>
<gene>
    <name evidence="5" type="primary">ispH</name>
    <name evidence="8" type="ORF">HNR45_000079</name>
</gene>
<feature type="binding site" evidence="5">
    <location>
        <position position="216"/>
    </location>
    <ligand>
        <name>isopentenyl diphosphate</name>
        <dbReference type="ChEBI" id="CHEBI:128769"/>
    </ligand>
</feature>
<feature type="binding site" evidence="5">
    <location>
        <position position="72"/>
    </location>
    <ligand>
        <name>dimethylallyl diphosphate</name>
        <dbReference type="ChEBI" id="CHEBI:57623"/>
    </ligand>
</feature>
<dbReference type="OrthoDB" id="9804077at2"/>
<keyword evidence="3 5" id="KW-0408">Iron</keyword>
<evidence type="ECO:0000313" key="9">
    <source>
        <dbReference type="Proteomes" id="UP000591941"/>
    </source>
</evidence>
<comment type="catalytic activity">
    <reaction evidence="5">
        <text>isopentenyl diphosphate + 2 oxidized [2Fe-2S]-[ferredoxin] + H2O = (2E)-4-hydroxy-3-methylbut-2-enyl diphosphate + 2 reduced [2Fe-2S]-[ferredoxin] + 2 H(+)</text>
        <dbReference type="Rhea" id="RHEA:24488"/>
        <dbReference type="Rhea" id="RHEA-COMP:10000"/>
        <dbReference type="Rhea" id="RHEA-COMP:10001"/>
        <dbReference type="ChEBI" id="CHEBI:15377"/>
        <dbReference type="ChEBI" id="CHEBI:15378"/>
        <dbReference type="ChEBI" id="CHEBI:33737"/>
        <dbReference type="ChEBI" id="CHEBI:33738"/>
        <dbReference type="ChEBI" id="CHEBI:128753"/>
        <dbReference type="ChEBI" id="CHEBI:128769"/>
        <dbReference type="EC" id="1.17.7.4"/>
    </reaction>
</comment>
<dbReference type="Pfam" id="PF02401">
    <property type="entry name" value="LYTB"/>
    <property type="match status" value="1"/>
</dbReference>
<dbReference type="InterPro" id="IPR035104">
    <property type="entry name" value="Ribosomal_protein_S1-like"/>
</dbReference>
<dbReference type="NCBIfam" id="NF002187">
    <property type="entry name" value="PRK01045.1-1"/>
    <property type="match status" value="1"/>
</dbReference>
<evidence type="ECO:0000256" key="4">
    <source>
        <dbReference type="ARBA" id="ARBA00023014"/>
    </source>
</evidence>
<dbReference type="RefSeq" id="WP_081944070.1">
    <property type="nucleotide sequence ID" value="NZ_CABWNB010000001.1"/>
</dbReference>
<evidence type="ECO:0000259" key="7">
    <source>
        <dbReference type="PROSITE" id="PS50126"/>
    </source>
</evidence>
<dbReference type="HAMAP" id="MF_00191">
    <property type="entry name" value="IspH"/>
    <property type="match status" value="1"/>
</dbReference>
<dbReference type="NCBIfam" id="TIGR00216">
    <property type="entry name" value="ispH_lytB"/>
    <property type="match status" value="1"/>
</dbReference>
<keyword evidence="2 5" id="KW-0479">Metal-binding</keyword>
<protein>
    <recommendedName>
        <fullName evidence="5">4-hydroxy-3-methylbut-2-enyl diphosphate reductase</fullName>
        <shortName evidence="5">HMBPP reductase</shortName>
        <ecNumber evidence="5">1.17.7.4</ecNumber>
    </recommendedName>
</protein>
<dbReference type="InterPro" id="IPR003029">
    <property type="entry name" value="S1_domain"/>
</dbReference>
<dbReference type="Gene3D" id="2.40.50.140">
    <property type="entry name" value="Nucleic acid-binding proteins"/>
    <property type="match status" value="4"/>
</dbReference>
<dbReference type="SMART" id="SM00316">
    <property type="entry name" value="S1"/>
    <property type="match status" value="4"/>
</dbReference>
<dbReference type="PROSITE" id="PS50126">
    <property type="entry name" value="S1"/>
    <property type="match status" value="4"/>
</dbReference>
<comment type="catalytic activity">
    <reaction evidence="5">
        <text>dimethylallyl diphosphate + 2 oxidized [2Fe-2S]-[ferredoxin] + H2O = (2E)-4-hydroxy-3-methylbut-2-enyl diphosphate + 2 reduced [2Fe-2S]-[ferredoxin] + 2 H(+)</text>
        <dbReference type="Rhea" id="RHEA:24825"/>
        <dbReference type="Rhea" id="RHEA-COMP:10000"/>
        <dbReference type="Rhea" id="RHEA-COMP:10001"/>
        <dbReference type="ChEBI" id="CHEBI:15377"/>
        <dbReference type="ChEBI" id="CHEBI:15378"/>
        <dbReference type="ChEBI" id="CHEBI:33737"/>
        <dbReference type="ChEBI" id="CHEBI:33738"/>
        <dbReference type="ChEBI" id="CHEBI:57623"/>
        <dbReference type="ChEBI" id="CHEBI:128753"/>
        <dbReference type="EC" id="1.17.7.4"/>
    </reaction>
</comment>
<dbReference type="Gene3D" id="3.40.50.11270">
    <property type="match status" value="1"/>
</dbReference>
<dbReference type="NCBIfam" id="NF000907">
    <property type="entry name" value="PRK00087.1"/>
    <property type="match status" value="1"/>
</dbReference>
<dbReference type="Proteomes" id="UP000591941">
    <property type="component" value="Unassembled WGS sequence"/>
</dbReference>
<organism evidence="8 9">
    <name type="scientific">Negativicoccus succinicivorans</name>
    <dbReference type="NCBI Taxonomy" id="620903"/>
    <lineage>
        <taxon>Bacteria</taxon>
        <taxon>Bacillati</taxon>
        <taxon>Bacillota</taxon>
        <taxon>Negativicutes</taxon>
        <taxon>Veillonellales</taxon>
        <taxon>Veillonellaceae</taxon>
        <taxon>Negativicoccus</taxon>
    </lineage>
</organism>
<feature type="binding site" evidence="5">
    <location>
        <position position="40"/>
    </location>
    <ligand>
        <name>(2E)-4-hydroxy-3-methylbut-2-enyl diphosphate</name>
        <dbReference type="ChEBI" id="CHEBI:128753"/>
    </ligand>
</feature>